<gene>
    <name evidence="1" type="ORF">GCM10011607_11810</name>
</gene>
<proteinExistence type="predicted"/>
<keyword evidence="2" id="KW-1185">Reference proteome</keyword>
<comment type="caution">
    <text evidence="1">The sequence shown here is derived from an EMBL/GenBank/DDBJ whole genome shotgun (WGS) entry which is preliminary data.</text>
</comment>
<dbReference type="Pfam" id="PF14072">
    <property type="entry name" value="DndB"/>
    <property type="match status" value="1"/>
</dbReference>
<dbReference type="InterPro" id="IPR017642">
    <property type="entry name" value="DNA_S_mod_DndB"/>
</dbReference>
<accession>A0ABQ1IXN8</accession>
<evidence type="ECO:0000313" key="2">
    <source>
        <dbReference type="Proteomes" id="UP000617555"/>
    </source>
</evidence>
<dbReference type="InterPro" id="IPR017601">
    <property type="entry name" value="DGQHR-contain_dom"/>
</dbReference>
<evidence type="ECO:0000313" key="1">
    <source>
        <dbReference type="EMBL" id="GGB52958.1"/>
    </source>
</evidence>
<name>A0ABQ1IXN8_9GAMM</name>
<sequence>MNNIEQEMHIPNYSITAHSDLSMLVMAGQEGIGQTFNTKLTYAQCVEFIDIEDETIPERERLQRNADKLRVNAICEYLIKRNNTFFPGVILVVSQLDLTPLDIDFGSVKLYKAVLQAGTDRLMIDGQGRLSGITKALTVRPDLAEHHLDVKIVVVGTNKIRDSSKFVTQIFADLHLNLKRPNSSQSIWFDSETRLSCLANDIMDTTDQLGLPFAGGVAVNGKLSTGQIFTLANVSDFISIIVASSTSKKAVNSVLSEEDSYELYKVLIAQYIEKLYSVLPFAEIHNSDLGAWKQALNSNILTCAIGLKALAWVGRSIIEDALENGLSELNFAPLERIGELPICDKSNELWLKKGVFNKEIDGKIKIVKSSEKRLAAVICQSIRLLPAAELV</sequence>
<evidence type="ECO:0008006" key="3">
    <source>
        <dbReference type="Google" id="ProtNLM"/>
    </source>
</evidence>
<organism evidence="1 2">
    <name type="scientific">Shewanella inventionis</name>
    <dbReference type="NCBI Taxonomy" id="1738770"/>
    <lineage>
        <taxon>Bacteria</taxon>
        <taxon>Pseudomonadati</taxon>
        <taxon>Pseudomonadota</taxon>
        <taxon>Gammaproteobacteria</taxon>
        <taxon>Alteromonadales</taxon>
        <taxon>Shewanellaceae</taxon>
        <taxon>Shewanella</taxon>
    </lineage>
</organism>
<dbReference type="EMBL" id="BMII01000008">
    <property type="protein sequence ID" value="GGB52958.1"/>
    <property type="molecule type" value="Genomic_DNA"/>
</dbReference>
<protein>
    <recommendedName>
        <fullName evidence="3">DGQHR domain-containing protein</fullName>
    </recommendedName>
</protein>
<dbReference type="RefSeq" id="WP_188737962.1">
    <property type="nucleotide sequence ID" value="NZ_BMII01000008.1"/>
</dbReference>
<dbReference type="Proteomes" id="UP000617555">
    <property type="component" value="Unassembled WGS sequence"/>
</dbReference>
<dbReference type="NCBIfam" id="TIGR03187">
    <property type="entry name" value="DGQHR"/>
    <property type="match status" value="1"/>
</dbReference>
<reference evidence="2" key="1">
    <citation type="journal article" date="2019" name="Int. J. Syst. Evol. Microbiol.">
        <title>The Global Catalogue of Microorganisms (GCM) 10K type strain sequencing project: providing services to taxonomists for standard genome sequencing and annotation.</title>
        <authorList>
            <consortium name="The Broad Institute Genomics Platform"/>
            <consortium name="The Broad Institute Genome Sequencing Center for Infectious Disease"/>
            <person name="Wu L."/>
            <person name="Ma J."/>
        </authorList>
    </citation>
    <scope>NUCLEOTIDE SEQUENCE [LARGE SCALE GENOMIC DNA]</scope>
    <source>
        <strain evidence="2">CGMCC 1.15339</strain>
    </source>
</reference>